<name>D8PBP1_9BACT</name>
<dbReference type="GO" id="GO:0030170">
    <property type="term" value="F:pyridoxal phosphate binding"/>
    <property type="evidence" value="ECO:0007669"/>
    <property type="project" value="TreeGrafter"/>
</dbReference>
<dbReference type="Gene3D" id="3.90.1150.10">
    <property type="entry name" value="Aspartate Aminotransferase, domain 1"/>
    <property type="match status" value="1"/>
</dbReference>
<protein>
    <submittedName>
        <fullName evidence="5">UDP-4-amino-4-deoxy-L-arabinose-oxoglutarate aminotransferase</fullName>
        <ecNumber evidence="5">2.6.1.-</ecNumber>
    </submittedName>
</protein>
<evidence type="ECO:0000256" key="4">
    <source>
        <dbReference type="RuleBase" id="RU004508"/>
    </source>
</evidence>
<evidence type="ECO:0000313" key="5">
    <source>
        <dbReference type="EMBL" id="CBK40650.1"/>
    </source>
</evidence>
<dbReference type="GO" id="GO:0008483">
    <property type="term" value="F:transaminase activity"/>
    <property type="evidence" value="ECO:0007669"/>
    <property type="project" value="UniProtKB-KW"/>
</dbReference>
<organism evidence="5 6">
    <name type="scientific">Nitrospira defluvii</name>
    <dbReference type="NCBI Taxonomy" id="330214"/>
    <lineage>
        <taxon>Bacteria</taxon>
        <taxon>Pseudomonadati</taxon>
        <taxon>Nitrospirota</taxon>
        <taxon>Nitrospiria</taxon>
        <taxon>Nitrospirales</taxon>
        <taxon>Nitrospiraceae</taxon>
        <taxon>Nitrospira</taxon>
    </lineage>
</organism>
<dbReference type="EMBL" id="FP929003">
    <property type="protein sequence ID" value="CBK40650.1"/>
    <property type="molecule type" value="Genomic_DNA"/>
</dbReference>
<dbReference type="Pfam" id="PF01041">
    <property type="entry name" value="DegT_DnrJ_EryC1"/>
    <property type="match status" value="1"/>
</dbReference>
<dbReference type="InterPro" id="IPR015421">
    <property type="entry name" value="PyrdxlP-dep_Trfase_major"/>
</dbReference>
<dbReference type="InterPro" id="IPR015424">
    <property type="entry name" value="PyrdxlP-dep_Trfase"/>
</dbReference>
<dbReference type="GO" id="GO:0000271">
    <property type="term" value="P:polysaccharide biosynthetic process"/>
    <property type="evidence" value="ECO:0007669"/>
    <property type="project" value="TreeGrafter"/>
</dbReference>
<dbReference type="STRING" id="330214.NIDE0885"/>
<dbReference type="KEGG" id="nde:NIDE0885"/>
<dbReference type="Proteomes" id="UP000001660">
    <property type="component" value="Chromosome"/>
</dbReference>
<dbReference type="HOGENOM" id="CLU_033332_0_3_0"/>
<dbReference type="PANTHER" id="PTHR30244:SF34">
    <property type="entry name" value="DTDP-4-AMINO-4,6-DIDEOXYGALACTOSE TRANSAMINASE"/>
    <property type="match status" value="1"/>
</dbReference>
<evidence type="ECO:0000256" key="2">
    <source>
        <dbReference type="PIRSR" id="PIRSR000390-1"/>
    </source>
</evidence>
<evidence type="ECO:0000256" key="1">
    <source>
        <dbReference type="ARBA" id="ARBA00037999"/>
    </source>
</evidence>
<dbReference type="InterPro" id="IPR000653">
    <property type="entry name" value="DegT/StrS_aminotransferase"/>
</dbReference>
<reference evidence="5 6" key="1">
    <citation type="journal article" date="2010" name="Proc. Natl. Acad. Sci. U.S.A.">
        <title>A Nitrospira metagenome illuminates the physiology and evolution of globally important nitrite-oxidizing bacteria.</title>
        <authorList>
            <person name="Lucker S."/>
            <person name="Wagner M."/>
            <person name="Maixner F."/>
            <person name="Pelletier E."/>
            <person name="Koch H."/>
            <person name="Vacherie B."/>
            <person name="Rattei T."/>
            <person name="Sinninghe Damste J."/>
            <person name="Spieck E."/>
            <person name="Le Paslier D."/>
            <person name="Daims H."/>
        </authorList>
    </citation>
    <scope>NUCLEOTIDE SEQUENCE [LARGE SCALE GENOMIC DNA]</scope>
</reference>
<evidence type="ECO:0000256" key="3">
    <source>
        <dbReference type="PIRSR" id="PIRSR000390-2"/>
    </source>
</evidence>
<dbReference type="CDD" id="cd00616">
    <property type="entry name" value="AHBA_syn"/>
    <property type="match status" value="1"/>
</dbReference>
<proteinExistence type="inferred from homology"/>
<dbReference type="PANTHER" id="PTHR30244">
    <property type="entry name" value="TRANSAMINASE"/>
    <property type="match status" value="1"/>
</dbReference>
<dbReference type="SUPFAM" id="SSF53383">
    <property type="entry name" value="PLP-dependent transferases"/>
    <property type="match status" value="1"/>
</dbReference>
<keyword evidence="5" id="KW-0032">Aminotransferase</keyword>
<dbReference type="PIRSF" id="PIRSF000390">
    <property type="entry name" value="PLP_StrS"/>
    <property type="match status" value="1"/>
</dbReference>
<evidence type="ECO:0000313" key="6">
    <source>
        <dbReference type="Proteomes" id="UP000001660"/>
    </source>
</evidence>
<feature type="active site" description="Proton acceptor" evidence="2">
    <location>
        <position position="184"/>
    </location>
</feature>
<dbReference type="EC" id="2.6.1.-" evidence="5"/>
<keyword evidence="5" id="KW-0808">Transferase</keyword>
<dbReference type="OrthoDB" id="9810913at2"/>
<keyword evidence="3 4" id="KW-0663">Pyridoxal phosphate</keyword>
<comment type="similarity">
    <text evidence="1 4">Belongs to the DegT/DnrJ/EryC1 family.</text>
</comment>
<keyword evidence="6" id="KW-1185">Reference proteome</keyword>
<feature type="modified residue" description="N6-(pyridoxal phosphate)lysine" evidence="3">
    <location>
        <position position="184"/>
    </location>
</feature>
<dbReference type="InterPro" id="IPR015422">
    <property type="entry name" value="PyrdxlP-dep_Trfase_small"/>
</dbReference>
<sequence length="386" mass="43628">MSEHAVPFHLPEIGEEEIRAVTETLRSGWLTTGQRTKQFEQEFAQAVHATHAVATNSGTAALHLALEAVGVKEGDEVILPTMTFAATAEVVSYLRAKPVLVDSEPDTLNLDPDAVKQAITPRTKVIMPVHFAGHPCAMDRLLSLATEYELKVVEDAAHALPAADHGRMVGAIGDITCFSFYATKSITTGEGGMATTHHAHYAERMRSMSLHGITKDAWSRYAGTGSWYYEIREPGFKYNLTDIAASIGIEQLRKSRRFWTARARIAAAYHDAFNELPEIQRPLCRPGYEHAWHLYVIQLNPERLRITRDDFIEALKKEQIGTSVHFMPLHMHPYYRERYGYHRDDFPHACAAFERSISLPIYSRMSEADIRHVIDVVRSLITQYRR</sequence>
<dbReference type="AlphaFoldDB" id="D8PBP1"/>
<dbReference type="Gene3D" id="3.40.640.10">
    <property type="entry name" value="Type I PLP-dependent aspartate aminotransferase-like (Major domain)"/>
    <property type="match status" value="1"/>
</dbReference>
<gene>
    <name evidence="5" type="primary">arnB</name>
    <name evidence="5" type="ORF">NIDE0885</name>
</gene>
<dbReference type="eggNOG" id="COG0399">
    <property type="taxonomic scope" value="Bacteria"/>
</dbReference>
<accession>D8PBP1</accession>